<comment type="subcellular location">
    <subcellularLocation>
        <location evidence="1">Membrane</location>
        <topology evidence="1">Multi-pass membrane protein</topology>
    </subcellularLocation>
</comment>
<keyword evidence="3" id="KW-0862">Zinc</keyword>
<evidence type="ECO:0000313" key="8">
    <source>
        <dbReference type="Proteomes" id="UP001163046"/>
    </source>
</evidence>
<feature type="compositionally biased region" description="Basic residues" evidence="5">
    <location>
        <begin position="288"/>
        <end position="299"/>
    </location>
</feature>
<dbReference type="Pfam" id="PF02931">
    <property type="entry name" value="Neur_chan_LBD"/>
    <property type="match status" value="1"/>
</dbReference>
<dbReference type="OrthoDB" id="5988657at2759"/>
<feature type="compositionally biased region" description="Basic and acidic residues" evidence="5">
    <location>
        <begin position="80"/>
        <end position="112"/>
    </location>
</feature>
<dbReference type="PRINTS" id="PR00252">
    <property type="entry name" value="NRIONCHANNEL"/>
</dbReference>
<dbReference type="GO" id="GO:0003676">
    <property type="term" value="F:nucleic acid binding"/>
    <property type="evidence" value="ECO:0007669"/>
    <property type="project" value="InterPro"/>
</dbReference>
<dbReference type="GO" id="GO:0005230">
    <property type="term" value="F:extracellular ligand-gated monoatomic ion channel activity"/>
    <property type="evidence" value="ECO:0007669"/>
    <property type="project" value="InterPro"/>
</dbReference>
<feature type="region of interest" description="Disordered" evidence="5">
    <location>
        <begin position="59"/>
        <end position="112"/>
    </location>
</feature>
<dbReference type="PROSITE" id="PS00236">
    <property type="entry name" value="NEUROTR_ION_CHANNEL"/>
    <property type="match status" value="1"/>
</dbReference>
<dbReference type="GO" id="GO:0016020">
    <property type="term" value="C:membrane"/>
    <property type="evidence" value="ECO:0007669"/>
    <property type="project" value="UniProtKB-SubCell"/>
</dbReference>
<comment type="similarity">
    <text evidence="4">Belongs to the ligand-gated ion channel (TC 1.A.9) family.</text>
</comment>
<dbReference type="SUPFAM" id="SSF57756">
    <property type="entry name" value="Retrovirus zinc finger-like domains"/>
    <property type="match status" value="1"/>
</dbReference>
<keyword evidence="4" id="KW-0407">Ion channel</keyword>
<accession>A0A9X0D1L4</accession>
<dbReference type="PROSITE" id="PS50158">
    <property type="entry name" value="ZF_CCHC"/>
    <property type="match status" value="1"/>
</dbReference>
<reference evidence="7" key="1">
    <citation type="submission" date="2023-01" db="EMBL/GenBank/DDBJ databases">
        <title>Genome assembly of the deep-sea coral Lophelia pertusa.</title>
        <authorList>
            <person name="Herrera S."/>
            <person name="Cordes E."/>
        </authorList>
    </citation>
    <scope>NUCLEOTIDE SEQUENCE</scope>
    <source>
        <strain evidence="7">USNM1676648</strain>
        <tissue evidence="7">Polyp</tissue>
    </source>
</reference>
<keyword evidence="3" id="KW-0479">Metal-binding</keyword>
<evidence type="ECO:0000313" key="7">
    <source>
        <dbReference type="EMBL" id="KAJ7383321.1"/>
    </source>
</evidence>
<dbReference type="SUPFAM" id="SSF63712">
    <property type="entry name" value="Nicotinic receptor ligand binding domain-like"/>
    <property type="match status" value="1"/>
</dbReference>
<dbReference type="InterPro" id="IPR006202">
    <property type="entry name" value="Neur_chan_lig-bd"/>
</dbReference>
<name>A0A9X0D1L4_9CNID</name>
<protein>
    <recommendedName>
        <fullName evidence="6">CCHC-type domain-containing protein</fullName>
    </recommendedName>
</protein>
<dbReference type="SMART" id="SM00343">
    <property type="entry name" value="ZnF_C2HC"/>
    <property type="match status" value="2"/>
</dbReference>
<dbReference type="PANTHER" id="PTHR18945">
    <property type="entry name" value="NEUROTRANSMITTER GATED ION CHANNEL"/>
    <property type="match status" value="1"/>
</dbReference>
<evidence type="ECO:0000259" key="6">
    <source>
        <dbReference type="PROSITE" id="PS50158"/>
    </source>
</evidence>
<dbReference type="InterPro" id="IPR036875">
    <property type="entry name" value="Znf_CCHC_sf"/>
</dbReference>
<dbReference type="GO" id="GO:0004888">
    <property type="term" value="F:transmembrane signaling receptor activity"/>
    <property type="evidence" value="ECO:0007669"/>
    <property type="project" value="InterPro"/>
</dbReference>
<evidence type="ECO:0000256" key="4">
    <source>
        <dbReference type="RuleBase" id="RU000687"/>
    </source>
</evidence>
<sequence length="372" mass="41982">MTRIYRLVWIPQQNIPLSSLDCLVLFTILFGNISSCFFSEGIVNTTDLISVKDKGQGLEDWNTTDSSAKDKESNTTVTSAKDKESNTTDTSAKDKESNTTDTSAKDKESNTIDTSAKDKEWIVNSSKILAQMMEDYDPSMAPFVPGKPVKVQLIIEVLAFGEVNEANMEYGLDLYFLQLWNDIRLAQGQDRRFSFSGNDIKKFWTPDTYFMNAKKTEIKDVMKDNQMVFIMPNGQVVQMSRMTLKVACHMQLHMYPFDRQKCDLVIESFNGKLNQDDQVNAVQPEKTKGRRGTKKGKRPEKKDSKPNPGEKWKCYRCNETGDIARNCPALSKTCKKCGITGHLAVCCKTKNPKCSPGGRQNGAYQVEEASER</sequence>
<dbReference type="GO" id="GO:0008270">
    <property type="term" value="F:zinc ion binding"/>
    <property type="evidence" value="ECO:0007669"/>
    <property type="project" value="UniProtKB-KW"/>
</dbReference>
<dbReference type="Proteomes" id="UP001163046">
    <property type="component" value="Unassembled WGS sequence"/>
</dbReference>
<evidence type="ECO:0000256" key="3">
    <source>
        <dbReference type="PROSITE-ProRule" id="PRU00047"/>
    </source>
</evidence>
<dbReference type="InterPro" id="IPR001878">
    <property type="entry name" value="Znf_CCHC"/>
</dbReference>
<dbReference type="InterPro" id="IPR036734">
    <property type="entry name" value="Neur_chan_lig-bd_sf"/>
</dbReference>
<evidence type="ECO:0000256" key="2">
    <source>
        <dbReference type="ARBA" id="ARBA00023136"/>
    </source>
</evidence>
<organism evidence="7 8">
    <name type="scientific">Desmophyllum pertusum</name>
    <dbReference type="NCBI Taxonomy" id="174260"/>
    <lineage>
        <taxon>Eukaryota</taxon>
        <taxon>Metazoa</taxon>
        <taxon>Cnidaria</taxon>
        <taxon>Anthozoa</taxon>
        <taxon>Hexacorallia</taxon>
        <taxon>Scleractinia</taxon>
        <taxon>Caryophylliina</taxon>
        <taxon>Caryophylliidae</taxon>
        <taxon>Desmophyllum</taxon>
    </lineage>
</organism>
<dbReference type="Gene3D" id="2.70.170.10">
    <property type="entry name" value="Neurotransmitter-gated ion-channel ligand-binding domain"/>
    <property type="match status" value="1"/>
</dbReference>
<comment type="caution">
    <text evidence="7">The sequence shown here is derived from an EMBL/GenBank/DDBJ whole genome shotgun (WGS) entry which is preliminary data.</text>
</comment>
<keyword evidence="2" id="KW-0472">Membrane</keyword>
<dbReference type="EMBL" id="MU825901">
    <property type="protein sequence ID" value="KAJ7383321.1"/>
    <property type="molecule type" value="Genomic_DNA"/>
</dbReference>
<keyword evidence="3" id="KW-0863">Zinc-finger</keyword>
<dbReference type="InterPro" id="IPR006201">
    <property type="entry name" value="Neur_channel"/>
</dbReference>
<keyword evidence="8" id="KW-1185">Reference proteome</keyword>
<keyword evidence="4" id="KW-0813">Transport</keyword>
<dbReference type="Gene3D" id="4.10.60.10">
    <property type="entry name" value="Zinc finger, CCHC-type"/>
    <property type="match status" value="1"/>
</dbReference>
<keyword evidence="4" id="KW-0406">Ion transport</keyword>
<gene>
    <name evidence="7" type="ORF">OS493_028866</name>
</gene>
<dbReference type="AlphaFoldDB" id="A0A9X0D1L4"/>
<proteinExistence type="inferred from homology"/>
<dbReference type="InterPro" id="IPR018000">
    <property type="entry name" value="Neurotransmitter_ion_chnl_CS"/>
</dbReference>
<feature type="domain" description="CCHC-type" evidence="6">
    <location>
        <begin position="313"/>
        <end position="328"/>
    </location>
</feature>
<evidence type="ECO:0000256" key="5">
    <source>
        <dbReference type="SAM" id="MobiDB-lite"/>
    </source>
</evidence>
<feature type="region of interest" description="Disordered" evidence="5">
    <location>
        <begin position="276"/>
        <end position="308"/>
    </location>
</feature>
<evidence type="ECO:0000256" key="1">
    <source>
        <dbReference type="ARBA" id="ARBA00004141"/>
    </source>
</evidence>